<dbReference type="AlphaFoldDB" id="A0A8S2HJI2"/>
<dbReference type="InterPro" id="IPR032675">
    <property type="entry name" value="LRR_dom_sf"/>
</dbReference>
<comment type="caution">
    <text evidence="2">The sequence shown here is derived from an EMBL/GenBank/DDBJ whole genome shotgun (WGS) entry which is preliminary data.</text>
</comment>
<evidence type="ECO:0000313" key="3">
    <source>
        <dbReference type="Proteomes" id="UP000682733"/>
    </source>
</evidence>
<feature type="non-terminal residue" evidence="2">
    <location>
        <position position="1"/>
    </location>
</feature>
<evidence type="ECO:0000256" key="1">
    <source>
        <dbReference type="SAM" id="MobiDB-lite"/>
    </source>
</evidence>
<organism evidence="2 3">
    <name type="scientific">Didymodactylos carnosus</name>
    <dbReference type="NCBI Taxonomy" id="1234261"/>
    <lineage>
        <taxon>Eukaryota</taxon>
        <taxon>Metazoa</taxon>
        <taxon>Spiralia</taxon>
        <taxon>Gnathifera</taxon>
        <taxon>Rotifera</taxon>
        <taxon>Eurotatoria</taxon>
        <taxon>Bdelloidea</taxon>
        <taxon>Philodinida</taxon>
        <taxon>Philodinidae</taxon>
        <taxon>Didymodactylos</taxon>
    </lineage>
</organism>
<feature type="compositionally biased region" description="Polar residues" evidence="1">
    <location>
        <begin position="108"/>
        <end position="117"/>
    </location>
</feature>
<dbReference type="Proteomes" id="UP000682733">
    <property type="component" value="Unassembled WGS sequence"/>
</dbReference>
<name>A0A8S2HJI2_9BILA</name>
<reference evidence="2" key="1">
    <citation type="submission" date="2021-02" db="EMBL/GenBank/DDBJ databases">
        <authorList>
            <person name="Nowell W R."/>
        </authorList>
    </citation>
    <scope>NUCLEOTIDE SEQUENCE</scope>
</reference>
<sequence length="321" mass="36981">LISRHFWSHTSSEDNTFACIPDHLTSVHGRQLSVLQPYNLVEHTIFYISNTYVQVRFGGSRQIASHGFLKHSGVGHVEVTEIDLTSANPEIMNVQSKTNYYTPVIPKTTESSSSPDSDQLEKGKQQRVSVNVLDIMDVKDYDTLDPLALPSTISTALTNLRYLTLSDLFFDDFLCLFPILQHVITIKIVGLYCNNTDLEQLPEKLSKCTNLYIYMGASDDGATFEHVHHILSCIPQLKKFKYECWSSNEYFVNGKRWQQILIPLQNLLHFELDVHFAPYINFFTQQISNVAHQFKTLFWMERQTKLRTETNDEGFNLNVKF</sequence>
<feature type="region of interest" description="Disordered" evidence="1">
    <location>
        <begin position="105"/>
        <end position="125"/>
    </location>
</feature>
<dbReference type="Gene3D" id="3.80.10.10">
    <property type="entry name" value="Ribonuclease Inhibitor"/>
    <property type="match status" value="1"/>
</dbReference>
<protein>
    <submittedName>
        <fullName evidence="2">Uncharacterized protein</fullName>
    </submittedName>
</protein>
<dbReference type="EMBL" id="CAJOBA010002536">
    <property type="protein sequence ID" value="CAF3649059.1"/>
    <property type="molecule type" value="Genomic_DNA"/>
</dbReference>
<gene>
    <name evidence="2" type="ORF">TMI583_LOCUS7789</name>
</gene>
<dbReference type="SUPFAM" id="SSF52047">
    <property type="entry name" value="RNI-like"/>
    <property type="match status" value="1"/>
</dbReference>
<accession>A0A8S2HJI2</accession>
<proteinExistence type="predicted"/>
<evidence type="ECO:0000313" key="2">
    <source>
        <dbReference type="EMBL" id="CAF3649059.1"/>
    </source>
</evidence>